<protein>
    <recommendedName>
        <fullName evidence="6">Rieske domain-containing protein</fullName>
    </recommendedName>
</protein>
<dbReference type="CDD" id="cd03477">
    <property type="entry name" value="Rieske_YhfW_C"/>
    <property type="match status" value="1"/>
</dbReference>
<dbReference type="GO" id="GO:0051537">
    <property type="term" value="F:2 iron, 2 sulfur cluster binding"/>
    <property type="evidence" value="ECO:0007669"/>
    <property type="project" value="UniProtKB-KW"/>
</dbReference>
<sequence>MPTYLCRGFRWKRRSIRVYVVVQNLDDAAPEWIIKRGSAESLIESFYNLFDFLPDCKFPSARSSRSTISTDRNSSGDDDGASDTTRTGRNGSRSQGLAAAAQEDKGPIFCVRDEENPTGSTGTRKMNSESRRSSRDRSRLGEPGVTLPKTNHAPSTHAAHHSPSSPPCLRSQFPSSDHGPQGDRLDLVLSHDWSPVKLLEEYDPNNLEEVSRPYAYVADHVQRIDASCSVLDEIAKHEQQVRSGSERAGTEGRTGEALNGDVQGAGWFEKLRDQLQRDEEIKWYVVVNGDEERAWLVARTISRPQTREQTVQHAQYTHQHPVSQGQDRDPEASRRQLRRELGFEEGRIELLVSTRPEAKPNVSEADSTEAQYDRTTGATDAVWIHQDPYSNRPVFEPLKEDIKTQTCIVGAGISGLSIAYELVKRRQEVVILEARDVLSGETGRTSGHLSSALDDEYTNLEKKHGREGAQAAADSHNWAIERVGQISKELGIDCDYHILPAYRVSQFGKIGEESKDHAKDVEQMKAEAKAATELGLDAKYHEGLTVKGWQGKHDQRDALVFTRQAAFHPTKYLNGLLKWLKKQDNFKCYTHTRVAQVEEKGIEVFGIGSKEVHIETEAGNHVRCGNAVEATAIPLQKLSVIVQLEFYRTCCVALKVPKGSVEDCLLYDTGDPYTYVRVTACDDHNDYLIVGGGDYKVGQEEAIPRFKELEEWARERFPQCTSVDYKWSGQIFEPVDFVAFIGKNSGCDHIYIVTGDSGNGLTHGILAGRLIADEIAPQPAPADGLDWTAIANLYSPKRIGSILKSAPSMIAHDVQINLQYKRFLESDIQDIEDLVPGTGGVLNPKTKLPIAVYKDERGNVTKLSALCPHLKGVVCWNQAEKSFDCPIHGSRFSPQGVCVDGPSKTNLPPA</sequence>
<comment type="caution">
    <text evidence="7">The sequence shown here is derived from an EMBL/GenBank/DDBJ whole genome shotgun (WGS) entry which is preliminary data.</text>
</comment>
<dbReference type="Pfam" id="PF00355">
    <property type="entry name" value="Rieske"/>
    <property type="match status" value="1"/>
</dbReference>
<accession>A0A423VTN9</accession>
<dbReference type="GO" id="GO:0046872">
    <property type="term" value="F:metal ion binding"/>
    <property type="evidence" value="ECO:0007669"/>
    <property type="project" value="UniProtKB-KW"/>
</dbReference>
<dbReference type="InParanoid" id="A0A423VTN9"/>
<feature type="domain" description="Rieske" evidence="6">
    <location>
        <begin position="826"/>
        <end position="910"/>
    </location>
</feature>
<evidence type="ECO:0000259" key="6">
    <source>
        <dbReference type="PROSITE" id="PS51296"/>
    </source>
</evidence>
<feature type="compositionally biased region" description="Polar residues" evidence="5">
    <location>
        <begin position="306"/>
        <end position="325"/>
    </location>
</feature>
<keyword evidence="4" id="KW-0411">Iron-sulfur</keyword>
<feature type="compositionally biased region" description="Polar residues" evidence="5">
    <location>
        <begin position="61"/>
        <end position="70"/>
    </location>
</feature>
<dbReference type="SUPFAM" id="SSF51905">
    <property type="entry name" value="FAD/NAD(P)-binding domain"/>
    <property type="match status" value="1"/>
</dbReference>
<dbReference type="InterPro" id="IPR006076">
    <property type="entry name" value="FAD-dep_OxRdtase"/>
</dbReference>
<keyword evidence="2" id="KW-0479">Metal-binding</keyword>
<feature type="compositionally biased region" description="Basic and acidic residues" evidence="5">
    <location>
        <begin position="126"/>
        <end position="140"/>
    </location>
</feature>
<evidence type="ECO:0000313" key="7">
    <source>
        <dbReference type="EMBL" id="ROV94352.1"/>
    </source>
</evidence>
<feature type="compositionally biased region" description="Basic and acidic residues" evidence="5">
    <location>
        <begin position="239"/>
        <end position="254"/>
    </location>
</feature>
<dbReference type="OrthoDB" id="429143at2759"/>
<dbReference type="InterPro" id="IPR036188">
    <property type="entry name" value="FAD/NAD-bd_sf"/>
</dbReference>
<organism evidence="7 8">
    <name type="scientific">Cytospora leucostoma</name>
    <dbReference type="NCBI Taxonomy" id="1230097"/>
    <lineage>
        <taxon>Eukaryota</taxon>
        <taxon>Fungi</taxon>
        <taxon>Dikarya</taxon>
        <taxon>Ascomycota</taxon>
        <taxon>Pezizomycotina</taxon>
        <taxon>Sordariomycetes</taxon>
        <taxon>Sordariomycetidae</taxon>
        <taxon>Diaporthales</taxon>
        <taxon>Cytosporaceae</taxon>
        <taxon>Cytospora</taxon>
    </lineage>
</organism>
<dbReference type="Proteomes" id="UP000285146">
    <property type="component" value="Unassembled WGS sequence"/>
</dbReference>
<evidence type="ECO:0000256" key="1">
    <source>
        <dbReference type="ARBA" id="ARBA00022714"/>
    </source>
</evidence>
<feature type="region of interest" description="Disordered" evidence="5">
    <location>
        <begin position="306"/>
        <end position="334"/>
    </location>
</feature>
<dbReference type="InterPro" id="IPR017941">
    <property type="entry name" value="Rieske_2Fe-2S"/>
</dbReference>
<feature type="region of interest" description="Disordered" evidence="5">
    <location>
        <begin position="60"/>
        <end position="186"/>
    </location>
</feature>
<evidence type="ECO:0000256" key="5">
    <source>
        <dbReference type="SAM" id="MobiDB-lite"/>
    </source>
</evidence>
<gene>
    <name evidence="7" type="ORF">VPNG_09382</name>
</gene>
<feature type="compositionally biased region" description="Basic and acidic residues" evidence="5">
    <location>
        <begin position="102"/>
        <end position="115"/>
    </location>
</feature>
<dbReference type="InterPro" id="IPR038010">
    <property type="entry name" value="YhfW_C"/>
</dbReference>
<keyword evidence="8" id="KW-1185">Reference proteome</keyword>
<dbReference type="PROSITE" id="PS51296">
    <property type="entry name" value="RIESKE"/>
    <property type="match status" value="1"/>
</dbReference>
<dbReference type="Gene3D" id="3.50.50.60">
    <property type="entry name" value="FAD/NAD(P)-binding domain"/>
    <property type="match status" value="1"/>
</dbReference>
<evidence type="ECO:0000256" key="2">
    <source>
        <dbReference type="ARBA" id="ARBA00022723"/>
    </source>
</evidence>
<dbReference type="GO" id="GO:0005737">
    <property type="term" value="C:cytoplasm"/>
    <property type="evidence" value="ECO:0007669"/>
    <property type="project" value="TreeGrafter"/>
</dbReference>
<dbReference type="Pfam" id="PF01266">
    <property type="entry name" value="DAO"/>
    <property type="match status" value="1"/>
</dbReference>
<dbReference type="PANTHER" id="PTHR13847:SF281">
    <property type="entry name" value="FAD DEPENDENT OXIDOREDUCTASE DOMAIN-CONTAINING PROTEIN"/>
    <property type="match status" value="1"/>
</dbReference>
<feature type="region of interest" description="Disordered" evidence="5">
    <location>
        <begin position="239"/>
        <end position="260"/>
    </location>
</feature>
<dbReference type="PANTHER" id="PTHR13847">
    <property type="entry name" value="SARCOSINE DEHYDROGENASE-RELATED"/>
    <property type="match status" value="1"/>
</dbReference>
<evidence type="ECO:0000313" key="8">
    <source>
        <dbReference type="Proteomes" id="UP000285146"/>
    </source>
</evidence>
<dbReference type="InterPro" id="IPR036922">
    <property type="entry name" value="Rieske_2Fe-2S_sf"/>
</dbReference>
<dbReference type="Gene3D" id="3.30.9.10">
    <property type="entry name" value="D-Amino Acid Oxidase, subunit A, domain 2"/>
    <property type="match status" value="1"/>
</dbReference>
<dbReference type="AlphaFoldDB" id="A0A423VTN9"/>
<dbReference type="EMBL" id="LKEB01000076">
    <property type="protein sequence ID" value="ROV94352.1"/>
    <property type="molecule type" value="Genomic_DNA"/>
</dbReference>
<feature type="compositionally biased region" description="Low complexity" evidence="5">
    <location>
        <begin position="152"/>
        <end position="163"/>
    </location>
</feature>
<evidence type="ECO:0000256" key="4">
    <source>
        <dbReference type="ARBA" id="ARBA00023014"/>
    </source>
</evidence>
<proteinExistence type="predicted"/>
<dbReference type="SUPFAM" id="SSF50022">
    <property type="entry name" value="ISP domain"/>
    <property type="match status" value="1"/>
</dbReference>
<evidence type="ECO:0000256" key="3">
    <source>
        <dbReference type="ARBA" id="ARBA00023004"/>
    </source>
</evidence>
<dbReference type="Gene3D" id="2.102.10.10">
    <property type="entry name" value="Rieske [2Fe-2S] iron-sulphur domain"/>
    <property type="match status" value="1"/>
</dbReference>
<name>A0A423VTN9_9PEZI</name>
<reference evidence="7 8" key="1">
    <citation type="submission" date="2015-09" db="EMBL/GenBank/DDBJ databases">
        <title>Host preference determinants of Valsa canker pathogens revealed by comparative genomics.</title>
        <authorList>
            <person name="Yin Z."/>
            <person name="Huang L."/>
        </authorList>
    </citation>
    <scope>NUCLEOTIDE SEQUENCE [LARGE SCALE GENOMIC DNA]</scope>
    <source>
        <strain evidence="7 8">SXYLt</strain>
    </source>
</reference>
<keyword evidence="1" id="KW-0001">2Fe-2S</keyword>
<dbReference type="STRING" id="1230097.A0A423VTN9"/>
<keyword evidence="3" id="KW-0408">Iron</keyword>